<evidence type="ECO:0000313" key="10">
    <source>
        <dbReference type="RefSeq" id="XP_022253985.1"/>
    </source>
</evidence>
<dbReference type="InterPro" id="IPR037346">
    <property type="entry name" value="SOCS7_SOCS"/>
</dbReference>
<dbReference type="SMART" id="SM00253">
    <property type="entry name" value="SOCS"/>
    <property type="match status" value="1"/>
</dbReference>
<dbReference type="Proteomes" id="UP000694941">
    <property type="component" value="Unplaced"/>
</dbReference>
<dbReference type="SMART" id="SM00969">
    <property type="entry name" value="SOCS_box"/>
    <property type="match status" value="1"/>
</dbReference>
<evidence type="ECO:0000313" key="11">
    <source>
        <dbReference type="RefSeq" id="XP_022253986.1"/>
    </source>
</evidence>
<evidence type="ECO:0000256" key="1">
    <source>
        <dbReference type="ARBA" id="ARBA00022604"/>
    </source>
</evidence>
<dbReference type="InterPro" id="IPR035866">
    <property type="entry name" value="SOCS7_SH2"/>
</dbReference>
<keyword evidence="2" id="KW-0734">Signal transduction inhibitor</keyword>
<feature type="region of interest" description="Disordered" evidence="6">
    <location>
        <begin position="204"/>
        <end position="236"/>
    </location>
</feature>
<evidence type="ECO:0000259" key="7">
    <source>
        <dbReference type="PROSITE" id="PS50001"/>
    </source>
</evidence>
<dbReference type="RefSeq" id="XP_022253986.1">
    <property type="nucleotide sequence ID" value="XM_022398278.1"/>
</dbReference>
<dbReference type="SUPFAM" id="SSF55550">
    <property type="entry name" value="SH2 domain"/>
    <property type="match status" value="1"/>
</dbReference>
<feature type="region of interest" description="Disordered" evidence="6">
    <location>
        <begin position="457"/>
        <end position="566"/>
    </location>
</feature>
<feature type="region of interest" description="Disordered" evidence="6">
    <location>
        <begin position="661"/>
        <end position="696"/>
    </location>
</feature>
<dbReference type="InterPro" id="IPR000980">
    <property type="entry name" value="SH2"/>
</dbReference>
<dbReference type="CDD" id="cd03741">
    <property type="entry name" value="SOCS_SOCS7"/>
    <property type="match status" value="1"/>
</dbReference>
<feature type="region of interest" description="Disordered" evidence="6">
    <location>
        <begin position="353"/>
        <end position="425"/>
    </location>
</feature>
<feature type="domain" description="SH2" evidence="7">
    <location>
        <begin position="799"/>
        <end position="905"/>
    </location>
</feature>
<evidence type="ECO:0000259" key="8">
    <source>
        <dbReference type="PROSITE" id="PS50225"/>
    </source>
</evidence>
<evidence type="ECO:0000256" key="3">
    <source>
        <dbReference type="ARBA" id="ARBA00022786"/>
    </source>
</evidence>
<feature type="compositionally biased region" description="Polar residues" evidence="6">
    <location>
        <begin position="499"/>
        <end position="515"/>
    </location>
</feature>
<name>A0ABM1TDM9_LIMPO</name>
<dbReference type="RefSeq" id="XP_022253985.1">
    <property type="nucleotide sequence ID" value="XM_022398277.1"/>
</dbReference>
<keyword evidence="9" id="KW-1185">Reference proteome</keyword>
<accession>A0ABM1TDM9</accession>
<organism evidence="9 10">
    <name type="scientific">Limulus polyphemus</name>
    <name type="common">Atlantic horseshoe crab</name>
    <dbReference type="NCBI Taxonomy" id="6850"/>
    <lineage>
        <taxon>Eukaryota</taxon>
        <taxon>Metazoa</taxon>
        <taxon>Ecdysozoa</taxon>
        <taxon>Arthropoda</taxon>
        <taxon>Chelicerata</taxon>
        <taxon>Merostomata</taxon>
        <taxon>Xiphosura</taxon>
        <taxon>Limulidae</taxon>
        <taxon>Limulus</taxon>
    </lineage>
</organism>
<evidence type="ECO:0000256" key="6">
    <source>
        <dbReference type="SAM" id="MobiDB-lite"/>
    </source>
</evidence>
<feature type="region of interest" description="Disordered" evidence="6">
    <location>
        <begin position="712"/>
        <end position="763"/>
    </location>
</feature>
<dbReference type="SMART" id="SM00252">
    <property type="entry name" value="SH2"/>
    <property type="match status" value="1"/>
</dbReference>
<keyword evidence="1" id="KW-0341">Growth regulation</keyword>
<dbReference type="CDD" id="cd10388">
    <property type="entry name" value="SH2_SOCS7"/>
    <property type="match status" value="1"/>
</dbReference>
<evidence type="ECO:0000256" key="2">
    <source>
        <dbReference type="ARBA" id="ARBA00022700"/>
    </source>
</evidence>
<feature type="compositionally biased region" description="Basic residues" evidence="6">
    <location>
        <begin position="714"/>
        <end position="725"/>
    </location>
</feature>
<dbReference type="InterPro" id="IPR001496">
    <property type="entry name" value="SOCS_box"/>
</dbReference>
<keyword evidence="3" id="KW-0833">Ubl conjugation pathway</keyword>
<dbReference type="InterPro" id="IPR036860">
    <property type="entry name" value="SH2_dom_sf"/>
</dbReference>
<proteinExistence type="predicted"/>
<keyword evidence="4 5" id="KW-0727">SH2 domain</keyword>
<feature type="compositionally biased region" description="Low complexity" evidence="6">
    <location>
        <begin position="471"/>
        <end position="498"/>
    </location>
</feature>
<evidence type="ECO:0000313" key="9">
    <source>
        <dbReference type="Proteomes" id="UP000694941"/>
    </source>
</evidence>
<gene>
    <name evidence="10 11" type="primary">LOC106469702</name>
</gene>
<dbReference type="Pfam" id="PF07525">
    <property type="entry name" value="SOCS_box"/>
    <property type="match status" value="1"/>
</dbReference>
<sequence length="1006" mass="112165">MVVISASCYVTWQISTHHPHISLEEQAKMEENSRHILLPVDSTNPGGKLCGQLGELSSPEINNHSESVTAAENGTLKSPNISTDSGFEGDNARPLSLSNSLQSPGREAEIWRNDVFHSEESGDDIGLLSPKSPGNCVDSAELINSSFIDQKGKVVEGELINCQNLVDQKNMGPNFCGADKSKYIISGVLLNPSVEEIKGLSSRDIENNHSGEDPGSCDEGSSQTDNSHDGEYLGSCDEGSSHTDCSTYLNSSVYDSVHMFSSPVRTSPDPVVAQALLSVRLDDGDYATPIDAIPFCTGFPPFRKDEDTDFEDSVSLLGAPVKRGDFRGFSCMSPPVRPPRGIRPLRIRKDETCSEASYSTSSGGWSEDSYGLPRTAHSEGNYKMAGTSNFQGRYKSSRSRSEPSARYTTVVKPKPVRPPPVSLDSDEYRSSIESLHSGAVAIGQYSGRRSAFKEHLESSLSQNDVPSYFNRSLESPSIRPPSRSSQSQRSTSESPSVSHYSSTSDVARGRTSQRPSSKRKDCDRTQAISDYGEPERSQKSQSVLYARATEASSSGRISEETKTSSTLVTEQEVGAVGGDIEASVDLKRHSVPWDLFWASGAAIRHPTSNISREEPIHMTLEEVRTSLLTLEPSPESITDSSVLEQEHLNNSMEPKVSLVKRSFGINFHNKRPKKKSDNRSRRSKNSGPEKSCHRKSFPASVKAVLVSLFGLKKSSSKKNRPKQRSRTNGQQKKDKSPNTSPFMNRALPPLPRERSRWDFSDDEEHPKDFHAKFEKELEGYTRKKMDYAASIQKVKDCGWYWGPISGETAEKLLASEPDGSFVVRDSSDEHYIFSLTFKLNGLVRHVRIEQDHGNFSFGCLQKFRSNTIVDFIENAVEHSRSGRYLFFLHRRPVLGPMRVQLLHPVSRFKQVQSLQHLCRFVILKRVRRDLIDKLPLPRRLRDYLNTPHYYSEELADMTLQSKKSSVEELPVIEESSRYLTPVIGRRQNGHQNNSSSLTLERHQNRV</sequence>
<dbReference type="PANTHER" id="PTHR10155">
    <property type="entry name" value="PHOSPHATIDYLINOSITOL 3-KINASE REGULATORY SUBUNIT"/>
    <property type="match status" value="1"/>
</dbReference>
<dbReference type="SUPFAM" id="SSF158235">
    <property type="entry name" value="SOCS box-like"/>
    <property type="match status" value="1"/>
</dbReference>
<feature type="compositionally biased region" description="Polar residues" evidence="6">
    <location>
        <begin position="354"/>
        <end position="364"/>
    </location>
</feature>
<feature type="region of interest" description="Disordered" evidence="6">
    <location>
        <begin position="982"/>
        <end position="1006"/>
    </location>
</feature>
<evidence type="ECO:0000256" key="5">
    <source>
        <dbReference type="PROSITE-ProRule" id="PRU00191"/>
    </source>
</evidence>
<dbReference type="Gene3D" id="3.30.505.10">
    <property type="entry name" value="SH2 domain"/>
    <property type="match status" value="1"/>
</dbReference>
<feature type="compositionally biased region" description="Polar residues" evidence="6">
    <location>
        <begin position="989"/>
        <end position="998"/>
    </location>
</feature>
<dbReference type="PANTHER" id="PTHR10155:SF5">
    <property type="entry name" value="SUPPRESSOR OF CYTOKINE SIGNALING 7"/>
    <property type="match status" value="1"/>
</dbReference>
<protein>
    <submittedName>
        <fullName evidence="10 11">Uncharacterized protein LOC106469702</fullName>
    </submittedName>
</protein>
<dbReference type="Pfam" id="PF00017">
    <property type="entry name" value="SH2"/>
    <property type="match status" value="1"/>
</dbReference>
<dbReference type="PROSITE" id="PS50225">
    <property type="entry name" value="SOCS"/>
    <property type="match status" value="1"/>
</dbReference>
<dbReference type="PROSITE" id="PS50001">
    <property type="entry name" value="SH2"/>
    <property type="match status" value="1"/>
</dbReference>
<feature type="compositionally biased region" description="Basic and acidic residues" evidence="6">
    <location>
        <begin position="751"/>
        <end position="763"/>
    </location>
</feature>
<evidence type="ECO:0000256" key="4">
    <source>
        <dbReference type="ARBA" id="ARBA00022999"/>
    </source>
</evidence>
<dbReference type="GeneID" id="106469702"/>
<reference evidence="10 11" key="1">
    <citation type="submission" date="2025-05" db="UniProtKB">
        <authorList>
            <consortium name="RefSeq"/>
        </authorList>
    </citation>
    <scope>IDENTIFICATION</scope>
    <source>
        <tissue evidence="10 11">Muscle</tissue>
    </source>
</reference>
<dbReference type="InterPro" id="IPR036036">
    <property type="entry name" value="SOCS_box-like_dom_sf"/>
</dbReference>
<feature type="domain" description="SOCS box" evidence="8">
    <location>
        <begin position="900"/>
        <end position="950"/>
    </location>
</feature>